<dbReference type="PIRSF" id="PIRSF006603">
    <property type="entry name" value="DinF"/>
    <property type="match status" value="1"/>
</dbReference>
<evidence type="ECO:0000256" key="2">
    <source>
        <dbReference type="ARBA" id="ARBA00004651"/>
    </source>
</evidence>
<feature type="transmembrane region" description="Helical" evidence="13">
    <location>
        <begin position="279"/>
        <end position="302"/>
    </location>
</feature>
<dbReference type="Proteomes" id="UP000465035">
    <property type="component" value="Chromosome"/>
</dbReference>
<keyword evidence="11 13" id="KW-0472">Membrane</keyword>
<dbReference type="AlphaFoldDB" id="A0A6P1E7L2"/>
<keyword evidence="7" id="KW-1003">Cell membrane</keyword>
<dbReference type="NCBIfam" id="TIGR00797">
    <property type="entry name" value="matE"/>
    <property type="match status" value="1"/>
</dbReference>
<gene>
    <name evidence="14" type="ORF">GQR93_11225</name>
</gene>
<name>A0A6P1E7L2_LENHI</name>
<evidence type="ECO:0000256" key="11">
    <source>
        <dbReference type="ARBA" id="ARBA00023136"/>
    </source>
</evidence>
<accession>A0A6P1E7L2</accession>
<dbReference type="InterPro" id="IPR002528">
    <property type="entry name" value="MATE_fam"/>
</dbReference>
<dbReference type="PANTHER" id="PTHR43298:SF2">
    <property type="entry name" value="FMN_FAD EXPORTER YEEO-RELATED"/>
    <property type="match status" value="1"/>
</dbReference>
<keyword evidence="5" id="KW-0813">Transport</keyword>
<keyword evidence="8 13" id="KW-0812">Transmembrane</keyword>
<feature type="transmembrane region" description="Helical" evidence="13">
    <location>
        <begin position="385"/>
        <end position="404"/>
    </location>
</feature>
<evidence type="ECO:0000256" key="9">
    <source>
        <dbReference type="ARBA" id="ARBA00022989"/>
    </source>
</evidence>
<feature type="transmembrane region" description="Helical" evidence="13">
    <location>
        <begin position="12"/>
        <end position="33"/>
    </location>
</feature>
<dbReference type="GO" id="GO:0005886">
    <property type="term" value="C:plasma membrane"/>
    <property type="evidence" value="ECO:0007669"/>
    <property type="project" value="UniProtKB-SubCell"/>
</dbReference>
<dbReference type="GO" id="GO:0042910">
    <property type="term" value="F:xenobiotic transmembrane transporter activity"/>
    <property type="evidence" value="ECO:0007669"/>
    <property type="project" value="InterPro"/>
</dbReference>
<evidence type="ECO:0000256" key="7">
    <source>
        <dbReference type="ARBA" id="ARBA00022475"/>
    </source>
</evidence>
<feature type="transmembrane region" description="Helical" evidence="13">
    <location>
        <begin position="53"/>
        <end position="77"/>
    </location>
</feature>
<evidence type="ECO:0000256" key="5">
    <source>
        <dbReference type="ARBA" id="ARBA00022448"/>
    </source>
</evidence>
<evidence type="ECO:0000313" key="14">
    <source>
        <dbReference type="EMBL" id="QHB52718.1"/>
    </source>
</evidence>
<comment type="similarity">
    <text evidence="3">Belongs to the multi antimicrobial extrusion (MATE) (TC 2.A.66.1) family.</text>
</comment>
<dbReference type="PANTHER" id="PTHR43298">
    <property type="entry name" value="MULTIDRUG RESISTANCE PROTEIN NORM-RELATED"/>
    <property type="match status" value="1"/>
</dbReference>
<dbReference type="GO" id="GO:0015297">
    <property type="term" value="F:antiporter activity"/>
    <property type="evidence" value="ECO:0007669"/>
    <property type="project" value="UniProtKB-KW"/>
</dbReference>
<reference evidence="14 15" key="1">
    <citation type="submission" date="2019-12" db="EMBL/GenBank/DDBJ databases">
        <title>Lactobacillus hilgardii FLUB.</title>
        <authorList>
            <person name="Gustaw K."/>
        </authorList>
    </citation>
    <scope>NUCLEOTIDE SEQUENCE [LARGE SCALE GENOMIC DNA]</scope>
    <source>
        <strain evidence="14 15">FLUB</strain>
    </source>
</reference>
<proteinExistence type="inferred from homology"/>
<keyword evidence="6" id="KW-0050">Antiport</keyword>
<organism evidence="14 15">
    <name type="scientific">Lentilactobacillus hilgardii</name>
    <name type="common">Lactobacillus hilgardii</name>
    <dbReference type="NCBI Taxonomy" id="1588"/>
    <lineage>
        <taxon>Bacteria</taxon>
        <taxon>Bacillati</taxon>
        <taxon>Bacillota</taxon>
        <taxon>Bacilli</taxon>
        <taxon>Lactobacillales</taxon>
        <taxon>Lactobacillaceae</taxon>
        <taxon>Lentilactobacillus</taxon>
    </lineage>
</organism>
<dbReference type="GO" id="GO:0006811">
    <property type="term" value="P:monoatomic ion transport"/>
    <property type="evidence" value="ECO:0007669"/>
    <property type="project" value="UniProtKB-KW"/>
</dbReference>
<dbReference type="EMBL" id="CP047121">
    <property type="protein sequence ID" value="QHB52718.1"/>
    <property type="molecule type" value="Genomic_DNA"/>
</dbReference>
<evidence type="ECO:0000256" key="10">
    <source>
        <dbReference type="ARBA" id="ARBA00023065"/>
    </source>
</evidence>
<dbReference type="InterPro" id="IPR048279">
    <property type="entry name" value="MdtK-like"/>
</dbReference>
<feature type="transmembrane region" description="Helical" evidence="13">
    <location>
        <begin position="135"/>
        <end position="152"/>
    </location>
</feature>
<comment type="subcellular location">
    <subcellularLocation>
        <location evidence="2">Cell membrane</location>
        <topology evidence="2">Multi-pass membrane protein</topology>
    </subcellularLocation>
</comment>
<feature type="transmembrane region" description="Helical" evidence="13">
    <location>
        <begin position="314"/>
        <end position="333"/>
    </location>
</feature>
<comment type="function">
    <text evidence="1">Multidrug efflux pump.</text>
</comment>
<dbReference type="InterPro" id="IPR050222">
    <property type="entry name" value="MATE_MdtK"/>
</dbReference>
<evidence type="ECO:0000313" key="15">
    <source>
        <dbReference type="Proteomes" id="UP000465035"/>
    </source>
</evidence>
<dbReference type="GeneID" id="69058942"/>
<keyword evidence="9 13" id="KW-1133">Transmembrane helix</keyword>
<protein>
    <recommendedName>
        <fullName evidence="4">Probable multidrug resistance protein NorM</fullName>
    </recommendedName>
    <alternativeName>
        <fullName evidence="12">Multidrug-efflux transporter</fullName>
    </alternativeName>
</protein>
<feature type="transmembrane region" description="Helical" evidence="13">
    <location>
        <begin position="353"/>
        <end position="373"/>
    </location>
</feature>
<feature type="transmembrane region" description="Helical" evidence="13">
    <location>
        <begin position="410"/>
        <end position="431"/>
    </location>
</feature>
<evidence type="ECO:0000256" key="13">
    <source>
        <dbReference type="SAM" id="Phobius"/>
    </source>
</evidence>
<evidence type="ECO:0000256" key="12">
    <source>
        <dbReference type="ARBA" id="ARBA00031636"/>
    </source>
</evidence>
<feature type="transmembrane region" description="Helical" evidence="13">
    <location>
        <begin position="164"/>
        <end position="183"/>
    </location>
</feature>
<dbReference type="RefSeq" id="WP_004466741.1">
    <property type="nucleotide sequence ID" value="NZ_CP047121.1"/>
</dbReference>
<evidence type="ECO:0000256" key="8">
    <source>
        <dbReference type="ARBA" id="ARBA00022692"/>
    </source>
</evidence>
<feature type="transmembrane region" description="Helical" evidence="13">
    <location>
        <begin position="195"/>
        <end position="214"/>
    </location>
</feature>
<evidence type="ECO:0000256" key="6">
    <source>
        <dbReference type="ARBA" id="ARBA00022449"/>
    </source>
</evidence>
<dbReference type="Pfam" id="PF01554">
    <property type="entry name" value="MatE"/>
    <property type="match status" value="2"/>
</dbReference>
<sequence length="447" mass="49746">MTIIANLRGTPIPNLMLKMAPPVMISLFAQSIYNVVDSYFVTKYALEALTALSIIYPVQLLMIAIATGTGTGINILIAHLDGSQAVHRQETVVKSGLFLGFLNYFAFACIGLLLIKPYYQLSSSSTTVQSLGRTYAFIILIGSVSLFIEAVVTKMLQAKGQMRWPMIAQICGNLINILLNPLLIFGRLGFPKLGIAGSALATITGQLAALLIVISQLHHYYALNGQISRKVCVAIYHQGSASILLQSLYTVYIVGLNLILKQFTGLAINVLGIYYKLQAFFFIPLEGLQQVILSIISFSFGAKQLIRIKETVRLALLIACSVTIIGALAFICFPRQLLGIYSSDFELRQIGVHAFRVIGSSFIPAGISMMLVIYFQATNQLQKSIWVSLTRELFLLVPIAWLLQFWGLAYFWYTFPITEILTTILAGLLYLKKNRRLYIVDRRFKKR</sequence>
<feature type="transmembrane region" description="Helical" evidence="13">
    <location>
        <begin position="235"/>
        <end position="259"/>
    </location>
</feature>
<evidence type="ECO:0000256" key="4">
    <source>
        <dbReference type="ARBA" id="ARBA00020268"/>
    </source>
</evidence>
<feature type="transmembrane region" description="Helical" evidence="13">
    <location>
        <begin position="97"/>
        <end position="115"/>
    </location>
</feature>
<evidence type="ECO:0000256" key="3">
    <source>
        <dbReference type="ARBA" id="ARBA00010199"/>
    </source>
</evidence>
<evidence type="ECO:0000256" key="1">
    <source>
        <dbReference type="ARBA" id="ARBA00003408"/>
    </source>
</evidence>
<keyword evidence="10" id="KW-0406">Ion transport</keyword>
<dbReference type="SMR" id="A0A6P1E7L2"/>